<dbReference type="GO" id="GO:0009376">
    <property type="term" value="C:HslUV protease complex"/>
    <property type="evidence" value="ECO:0007669"/>
    <property type="project" value="TreeGrafter"/>
</dbReference>
<dbReference type="AlphaFoldDB" id="A0A9D2DAB1"/>
<dbReference type="Gene3D" id="6.20.220.10">
    <property type="entry name" value="ClpX chaperone, C4-type zinc finger domain"/>
    <property type="match status" value="1"/>
</dbReference>
<dbReference type="Gene3D" id="1.10.8.60">
    <property type="match status" value="1"/>
</dbReference>
<organism evidence="9 10">
    <name type="scientific">Candidatus Mediterraneibacter stercorigallinarum</name>
    <dbReference type="NCBI Taxonomy" id="2838686"/>
    <lineage>
        <taxon>Bacteria</taxon>
        <taxon>Bacillati</taxon>
        <taxon>Bacillota</taxon>
        <taxon>Clostridia</taxon>
        <taxon>Lachnospirales</taxon>
        <taxon>Lachnospiraceae</taxon>
        <taxon>Mediterraneibacter</taxon>
    </lineage>
</organism>
<comment type="caution">
    <text evidence="9">The sequence shown here is derived from an EMBL/GenBank/DDBJ whole genome shotgun (WGS) entry which is preliminary data.</text>
</comment>
<dbReference type="InterPro" id="IPR027417">
    <property type="entry name" value="P-loop_NTPase"/>
</dbReference>
<dbReference type="NCBIfam" id="NF003745">
    <property type="entry name" value="PRK05342.1"/>
    <property type="match status" value="1"/>
</dbReference>
<reference evidence="9" key="2">
    <citation type="submission" date="2021-04" db="EMBL/GenBank/DDBJ databases">
        <authorList>
            <person name="Gilroy R."/>
        </authorList>
    </citation>
    <scope>NUCLEOTIDE SEQUENCE</scope>
    <source>
        <strain evidence="9">ChiGjej1B1-13045</strain>
    </source>
</reference>
<dbReference type="GO" id="GO:0005524">
    <property type="term" value="F:ATP binding"/>
    <property type="evidence" value="ECO:0007669"/>
    <property type="project" value="UniProtKB-UniRule"/>
</dbReference>
<dbReference type="InterPro" id="IPR059188">
    <property type="entry name" value="Znf_CLPX-like"/>
</dbReference>
<dbReference type="GO" id="GO:0016887">
    <property type="term" value="F:ATP hydrolysis activity"/>
    <property type="evidence" value="ECO:0007669"/>
    <property type="project" value="InterPro"/>
</dbReference>
<evidence type="ECO:0000256" key="7">
    <source>
        <dbReference type="PROSITE-ProRule" id="PRU01250"/>
    </source>
</evidence>
<evidence type="ECO:0000256" key="3">
    <source>
        <dbReference type="ARBA" id="ARBA00022833"/>
    </source>
</evidence>
<evidence type="ECO:0000256" key="5">
    <source>
        <dbReference type="ARBA" id="ARBA00023186"/>
    </source>
</evidence>
<dbReference type="Proteomes" id="UP000824017">
    <property type="component" value="Unassembled WGS sequence"/>
</dbReference>
<reference evidence="9" key="1">
    <citation type="journal article" date="2021" name="PeerJ">
        <title>Extensive microbial diversity within the chicken gut microbiome revealed by metagenomics and culture.</title>
        <authorList>
            <person name="Gilroy R."/>
            <person name="Ravi A."/>
            <person name="Getino M."/>
            <person name="Pursley I."/>
            <person name="Horton D.L."/>
            <person name="Alikhan N.F."/>
            <person name="Baker D."/>
            <person name="Gharbi K."/>
            <person name="Hall N."/>
            <person name="Watson M."/>
            <person name="Adriaenssens E.M."/>
            <person name="Foster-Nyarko E."/>
            <person name="Jarju S."/>
            <person name="Secka A."/>
            <person name="Antonio M."/>
            <person name="Oren A."/>
            <person name="Chaudhuri R.R."/>
            <person name="La Ragione R."/>
            <person name="Hildebrand F."/>
            <person name="Pallen M.J."/>
        </authorList>
    </citation>
    <scope>NUCLEOTIDE SEQUENCE</scope>
    <source>
        <strain evidence="9">ChiGjej1B1-13045</strain>
    </source>
</reference>
<dbReference type="NCBIfam" id="TIGR00382">
    <property type="entry name" value="clpX"/>
    <property type="match status" value="1"/>
</dbReference>
<proteinExistence type="inferred from homology"/>
<dbReference type="Pfam" id="PF10431">
    <property type="entry name" value="ClpB_D2-small"/>
    <property type="match status" value="1"/>
</dbReference>
<dbReference type="SMART" id="SM00994">
    <property type="entry name" value="zf-C4_ClpX"/>
    <property type="match status" value="1"/>
</dbReference>
<gene>
    <name evidence="6 9" type="primary">clpX</name>
    <name evidence="9" type="ORF">H9817_04920</name>
</gene>
<dbReference type="GO" id="GO:0051082">
    <property type="term" value="F:unfolded protein binding"/>
    <property type="evidence" value="ECO:0007669"/>
    <property type="project" value="UniProtKB-UniRule"/>
</dbReference>
<keyword evidence="3 6" id="KW-0862">Zinc</keyword>
<dbReference type="FunFam" id="1.10.8.60:FF:000002">
    <property type="entry name" value="ATP-dependent Clp protease ATP-binding subunit ClpX"/>
    <property type="match status" value="1"/>
</dbReference>
<sequence length="423" mass="47113">MAGKMTDDIVRCSFCNKTQAQVRKLIAGPNGTYICDECIGICSEIIEEELDYRERDTFDDINLLTPEEIKAFLDDYVIGQDEAKKVLSVAVYNHYKRIMAEQDLGVELQKSNILMLGPTGCGKTLLAQTLAKILNVPFAIADATALTEAGYVGEDVENILLKVIQAADGDIERAEHGIIYIDEIDKITRKSENPSITRDVSGEGVQQALLKIIEGTVASVPPQGGRKHPHQELIQIDTTNILFICGGAFEGIDKIIETRLDRKSIGFNAEIATKHEYDMDVLLHEVLPQDLVKYGLIPELVGRLPVTVSLDLLDKEALIRILTEPKSSIVKQYQKLLELDGVKLEFDREALVEIAETTLKRKTGARGLRAIMEKIMMDTMYQVPSDETIKECRITKEAVNGTGKPLYLRDGEERRSFLTTESA</sequence>
<name>A0A9D2DAB1_9FIRM</name>
<comment type="similarity">
    <text evidence="6 7">Belongs to the ClpX chaperone family.</text>
</comment>
<dbReference type="EMBL" id="DXCD01000127">
    <property type="protein sequence ID" value="HIZ13248.1"/>
    <property type="molecule type" value="Genomic_DNA"/>
</dbReference>
<feature type="binding site" evidence="6 7">
    <location>
        <position position="38"/>
    </location>
    <ligand>
        <name>Zn(2+)</name>
        <dbReference type="ChEBI" id="CHEBI:29105"/>
    </ligand>
</feature>
<dbReference type="InterPro" id="IPR003593">
    <property type="entry name" value="AAA+_ATPase"/>
</dbReference>
<dbReference type="SUPFAM" id="SSF52540">
    <property type="entry name" value="P-loop containing nucleoside triphosphate hydrolases"/>
    <property type="match status" value="1"/>
</dbReference>
<keyword evidence="9" id="KW-0645">Protease</keyword>
<dbReference type="GO" id="GO:0051301">
    <property type="term" value="P:cell division"/>
    <property type="evidence" value="ECO:0007669"/>
    <property type="project" value="TreeGrafter"/>
</dbReference>
<keyword evidence="2 6" id="KW-0547">Nucleotide-binding</keyword>
<dbReference type="GO" id="GO:0008233">
    <property type="term" value="F:peptidase activity"/>
    <property type="evidence" value="ECO:0007669"/>
    <property type="project" value="UniProtKB-KW"/>
</dbReference>
<feature type="binding site" evidence="6">
    <location>
        <begin position="118"/>
        <end position="125"/>
    </location>
    <ligand>
        <name>ATP</name>
        <dbReference type="ChEBI" id="CHEBI:30616"/>
    </ligand>
</feature>
<comment type="function">
    <text evidence="6">ATP-dependent specificity component of the Clp protease. It directs the protease to specific substrates. Can perform chaperone functions in the absence of ClpP.</text>
</comment>
<dbReference type="FunFam" id="3.40.50.300:FF:000005">
    <property type="entry name" value="ATP-dependent Clp protease ATP-binding subunit ClpX"/>
    <property type="match status" value="1"/>
</dbReference>
<feature type="binding site" evidence="6 7">
    <location>
        <position position="15"/>
    </location>
    <ligand>
        <name>Zn(2+)</name>
        <dbReference type="ChEBI" id="CHEBI:29105"/>
    </ligand>
</feature>
<dbReference type="InterPro" id="IPR050052">
    <property type="entry name" value="ATP-dep_Clp_protease_ClpX"/>
</dbReference>
<dbReference type="PANTHER" id="PTHR48102:SF7">
    <property type="entry name" value="ATP-DEPENDENT CLP PROTEASE ATP-BINDING SUBUNIT CLPX-LIKE, MITOCHONDRIAL"/>
    <property type="match status" value="1"/>
</dbReference>
<dbReference type="SUPFAM" id="SSF57716">
    <property type="entry name" value="Glucocorticoid receptor-like (DNA-binding domain)"/>
    <property type="match status" value="1"/>
</dbReference>
<evidence type="ECO:0000313" key="10">
    <source>
        <dbReference type="Proteomes" id="UP000824017"/>
    </source>
</evidence>
<dbReference type="SMART" id="SM00382">
    <property type="entry name" value="AAA"/>
    <property type="match status" value="1"/>
</dbReference>
<dbReference type="CDD" id="cd19497">
    <property type="entry name" value="RecA-like_ClpX"/>
    <property type="match status" value="1"/>
</dbReference>
<dbReference type="InterPro" id="IPR038366">
    <property type="entry name" value="Znf_CppX_C4_sf"/>
</dbReference>
<dbReference type="PANTHER" id="PTHR48102">
    <property type="entry name" value="ATP-DEPENDENT CLP PROTEASE ATP-BINDING SUBUNIT CLPX-LIKE, MITOCHONDRIAL-RELATED"/>
    <property type="match status" value="1"/>
</dbReference>
<evidence type="ECO:0000256" key="2">
    <source>
        <dbReference type="ARBA" id="ARBA00022741"/>
    </source>
</evidence>
<dbReference type="InterPro" id="IPR046425">
    <property type="entry name" value="ClpX_bact"/>
</dbReference>
<dbReference type="Pfam" id="PF06689">
    <property type="entry name" value="zf-C4_ClpX"/>
    <property type="match status" value="1"/>
</dbReference>
<dbReference type="InterPro" id="IPR010603">
    <property type="entry name" value="Znf_CppX_C4"/>
</dbReference>
<evidence type="ECO:0000256" key="1">
    <source>
        <dbReference type="ARBA" id="ARBA00022723"/>
    </source>
</evidence>
<keyword evidence="4 6" id="KW-0067">ATP-binding</keyword>
<keyword evidence="9" id="KW-0378">Hydrolase</keyword>
<dbReference type="HAMAP" id="MF_00175">
    <property type="entry name" value="ClpX"/>
    <property type="match status" value="1"/>
</dbReference>
<evidence type="ECO:0000256" key="6">
    <source>
        <dbReference type="HAMAP-Rule" id="MF_00175"/>
    </source>
</evidence>
<comment type="subunit">
    <text evidence="6">Component of the ClpX-ClpP complex. Forms a hexameric ring that, in the presence of ATP, binds to fourteen ClpP subunits assembled into a disk-like structure with a central cavity, resembling the structure of eukaryotic proteasomes.</text>
</comment>
<protein>
    <recommendedName>
        <fullName evidence="6">ATP-dependent Clp protease ATP-binding subunit ClpX</fullName>
    </recommendedName>
</protein>
<dbReference type="GO" id="GO:0046983">
    <property type="term" value="F:protein dimerization activity"/>
    <property type="evidence" value="ECO:0007669"/>
    <property type="project" value="UniProtKB-UniRule"/>
</dbReference>
<dbReference type="InterPro" id="IPR003959">
    <property type="entry name" value="ATPase_AAA_core"/>
</dbReference>
<keyword evidence="1 6" id="KW-0479">Metal-binding</keyword>
<evidence type="ECO:0000256" key="4">
    <source>
        <dbReference type="ARBA" id="ARBA00022840"/>
    </source>
</evidence>
<dbReference type="GO" id="GO:0008270">
    <property type="term" value="F:zinc ion binding"/>
    <property type="evidence" value="ECO:0007669"/>
    <property type="project" value="UniProtKB-UniRule"/>
</dbReference>
<dbReference type="InterPro" id="IPR004487">
    <property type="entry name" value="Clp_protease_ATP-bd_su_ClpX"/>
</dbReference>
<dbReference type="SMART" id="SM01086">
    <property type="entry name" value="ClpB_D2-small"/>
    <property type="match status" value="1"/>
</dbReference>
<dbReference type="Gene3D" id="3.40.50.300">
    <property type="entry name" value="P-loop containing nucleotide triphosphate hydrolases"/>
    <property type="match status" value="1"/>
</dbReference>
<evidence type="ECO:0000259" key="8">
    <source>
        <dbReference type="PROSITE" id="PS51902"/>
    </source>
</evidence>
<evidence type="ECO:0000313" key="9">
    <source>
        <dbReference type="EMBL" id="HIZ13248.1"/>
    </source>
</evidence>
<accession>A0A9D2DAB1</accession>
<dbReference type="GO" id="GO:0140662">
    <property type="term" value="F:ATP-dependent protein folding chaperone"/>
    <property type="evidence" value="ECO:0007669"/>
    <property type="project" value="InterPro"/>
</dbReference>
<feature type="binding site" evidence="6 7">
    <location>
        <position position="35"/>
    </location>
    <ligand>
        <name>Zn(2+)</name>
        <dbReference type="ChEBI" id="CHEBI:29105"/>
    </ligand>
</feature>
<dbReference type="PROSITE" id="PS51902">
    <property type="entry name" value="CLPX_ZB"/>
    <property type="match status" value="1"/>
</dbReference>
<feature type="domain" description="ClpX-type ZB" evidence="8">
    <location>
        <begin position="1"/>
        <end position="54"/>
    </location>
</feature>
<dbReference type="GO" id="GO:0051603">
    <property type="term" value="P:proteolysis involved in protein catabolic process"/>
    <property type="evidence" value="ECO:0007669"/>
    <property type="project" value="TreeGrafter"/>
</dbReference>
<feature type="binding site" evidence="6 7">
    <location>
        <position position="12"/>
    </location>
    <ligand>
        <name>Zn(2+)</name>
        <dbReference type="ChEBI" id="CHEBI:29105"/>
    </ligand>
</feature>
<keyword evidence="5 6" id="KW-0143">Chaperone</keyword>
<dbReference type="InterPro" id="IPR019489">
    <property type="entry name" value="Clp_ATPase_C"/>
</dbReference>
<dbReference type="Pfam" id="PF07724">
    <property type="entry name" value="AAA_2"/>
    <property type="match status" value="1"/>
</dbReference>